<protein>
    <submittedName>
        <fullName evidence="2">Uncharacterized protein</fullName>
    </submittedName>
</protein>
<evidence type="ECO:0000256" key="1">
    <source>
        <dbReference type="SAM" id="MobiDB-lite"/>
    </source>
</evidence>
<dbReference type="EMBL" id="KB932906">
    <property type="protein sequence ID" value="EOO02656.1"/>
    <property type="molecule type" value="Genomic_DNA"/>
</dbReference>
<dbReference type="eggNOG" id="ENOG502S0G3">
    <property type="taxonomic scope" value="Eukaryota"/>
</dbReference>
<evidence type="ECO:0000313" key="3">
    <source>
        <dbReference type="Proteomes" id="UP000014074"/>
    </source>
</evidence>
<dbReference type="RefSeq" id="XP_007912612.1">
    <property type="nucleotide sequence ID" value="XM_007914421.1"/>
</dbReference>
<feature type="region of interest" description="Disordered" evidence="1">
    <location>
        <begin position="159"/>
        <end position="183"/>
    </location>
</feature>
<dbReference type="OrthoDB" id="3433125at2759"/>
<dbReference type="Proteomes" id="UP000014074">
    <property type="component" value="Unassembled WGS sequence"/>
</dbReference>
<dbReference type="PANTHER" id="PTHR38887">
    <property type="entry name" value="CHROMOSOME 21, WHOLE GENOME SHOTGUN SEQUENCE"/>
    <property type="match status" value="1"/>
</dbReference>
<evidence type="ECO:0000313" key="2">
    <source>
        <dbReference type="EMBL" id="EOO02656.1"/>
    </source>
</evidence>
<keyword evidence="3" id="KW-1185">Reference proteome</keyword>
<dbReference type="PANTHER" id="PTHR38887:SF1">
    <property type="entry name" value="RAS MODIFICATION PROTEIN ERF4"/>
    <property type="match status" value="1"/>
</dbReference>
<dbReference type="HOGENOM" id="CLU_023303_2_1_1"/>
<dbReference type="KEGG" id="tmn:UCRPA7_1836"/>
<dbReference type="InterPro" id="IPR053221">
    <property type="entry name" value="Burnettramic_acid_biosynth"/>
</dbReference>
<sequence length="358" mass="40293">MWASVDRFLNVETLPSRCQWYFHNVDHKPDHEAISFVRAYAPILGEYKSLPEEPFMAFLEAFNAASETSRVYDAINLAAFVVGLTTPQVIGTPISFAVSFAAGTAREMQRRWKTNSFLDDANERLFKPRGLYVLVLTNKPGSKAEPVVQVDMDKTAAARNAQGEASGQKRGLRFKATEAGTSRGTASIPEAAPLIYPAVEAEAASYNMQLDQQPKFTSYRAYIGDYLDRRRQAKFAIRNPDNPLAQLPEKPFASTFADPTHQMYHHGPINMITGGRVDLWKRMREQRVALAEKKAGRELTETEKLRASYERGFITPAAFARRLINENVLYLVICNEPTKEQMEIARDAMSKSENAEEN</sequence>
<accession>R8BTH7</accession>
<organism evidence="2 3">
    <name type="scientific">Phaeoacremonium minimum (strain UCR-PA7)</name>
    <name type="common">Esca disease fungus</name>
    <name type="synonym">Togninia minima</name>
    <dbReference type="NCBI Taxonomy" id="1286976"/>
    <lineage>
        <taxon>Eukaryota</taxon>
        <taxon>Fungi</taxon>
        <taxon>Dikarya</taxon>
        <taxon>Ascomycota</taxon>
        <taxon>Pezizomycotina</taxon>
        <taxon>Sordariomycetes</taxon>
        <taxon>Sordariomycetidae</taxon>
        <taxon>Togniniales</taxon>
        <taxon>Togniniaceae</taxon>
        <taxon>Phaeoacremonium</taxon>
    </lineage>
</organism>
<proteinExistence type="predicted"/>
<dbReference type="GeneID" id="19322026"/>
<name>R8BTH7_PHAM7</name>
<dbReference type="AlphaFoldDB" id="R8BTH7"/>
<gene>
    <name evidence="2" type="ORF">UCRPA7_1836</name>
</gene>
<reference evidence="3" key="1">
    <citation type="journal article" date="2013" name="Genome Announc.">
        <title>Draft genome sequence of the ascomycete Phaeoacremonium aleophilum strain UCR-PA7, a causal agent of the esca disease complex in grapevines.</title>
        <authorList>
            <person name="Blanco-Ulate B."/>
            <person name="Rolshausen P."/>
            <person name="Cantu D."/>
        </authorList>
    </citation>
    <scope>NUCLEOTIDE SEQUENCE [LARGE SCALE GENOMIC DNA]</scope>
    <source>
        <strain evidence="3">UCR-PA7</strain>
    </source>
</reference>